<evidence type="ECO:0000313" key="2">
    <source>
        <dbReference type="EMBL" id="MBM9509290.1"/>
    </source>
</evidence>
<feature type="transmembrane region" description="Helical" evidence="1">
    <location>
        <begin position="39"/>
        <end position="57"/>
    </location>
</feature>
<organism evidence="2 3">
    <name type="scientific">Actinacidiphila acididurans</name>
    <dbReference type="NCBI Taxonomy" id="2784346"/>
    <lineage>
        <taxon>Bacteria</taxon>
        <taxon>Bacillati</taxon>
        <taxon>Actinomycetota</taxon>
        <taxon>Actinomycetes</taxon>
        <taxon>Kitasatosporales</taxon>
        <taxon>Streptomycetaceae</taxon>
        <taxon>Actinacidiphila</taxon>
    </lineage>
</organism>
<evidence type="ECO:0000256" key="1">
    <source>
        <dbReference type="SAM" id="Phobius"/>
    </source>
</evidence>
<gene>
    <name evidence="2" type="ORF">ITX44_33040</name>
</gene>
<proteinExistence type="predicted"/>
<evidence type="ECO:0000313" key="3">
    <source>
        <dbReference type="Proteomes" id="UP000749040"/>
    </source>
</evidence>
<protein>
    <recommendedName>
        <fullName evidence="4">Tetratricopeptide repeat protein</fullName>
    </recommendedName>
</protein>
<feature type="transmembrane region" description="Helical" evidence="1">
    <location>
        <begin position="69"/>
        <end position="88"/>
    </location>
</feature>
<dbReference type="EMBL" id="JADKYB010000024">
    <property type="protein sequence ID" value="MBM9509290.1"/>
    <property type="molecule type" value="Genomic_DNA"/>
</dbReference>
<evidence type="ECO:0008006" key="4">
    <source>
        <dbReference type="Google" id="ProtNLM"/>
    </source>
</evidence>
<sequence>MTAEGQPVPAGPADVLRAVAVGLLNLSGLGLGYALLRRWAGLVLCLVATAVLLVVALPADADGVSGKVVAAYAVFLVLAAVHGAFRGLRRPLSWPPKSPVAVVLGLVLLAVPVGGVVLYNGAKDDATQKMLLDRLATADHLVQVSKAQPFGSSKFEYGKALATYRDLYDHHAGSRAAKRVPASLTAYYSAVGATYDQKKYCDAVEPLQYLRTVPAHFDKKALGTLATWPDDRLATSLYECGAQSLSQDPSSSTAETDFSTLLTTFPASPQAAKVEPAYRAAIDKAARELKGSDPCAATGTVRALDGSVAGLPGKQAGMADAFAKDAQRAAGYEESGTYACGVHQYKGGDFDTALTTINDFITRYPHDGHLALAKKIAIAAEVAQNEPAAGKHLPTLDSGGSIPMTFTNDSPDAVQILYTGQVTGSITIKGCSGCSVYATETDASAHACKSSSKNYAKKTLYLPAGTMYFLNKPVDDPSTTPASHTSTLRSDYVYTECAYTVHRDYGL</sequence>
<reference evidence="2 3" key="1">
    <citation type="submission" date="2021-01" db="EMBL/GenBank/DDBJ databases">
        <title>Streptomyces acididurans sp. nov., isolated from a peat swamp forest soil.</title>
        <authorList>
            <person name="Chantavorakit T."/>
            <person name="Duangmal K."/>
        </authorList>
    </citation>
    <scope>NUCLEOTIDE SEQUENCE [LARGE SCALE GENOMIC DNA]</scope>
    <source>
        <strain evidence="2 3">KK5PA1</strain>
    </source>
</reference>
<feature type="transmembrane region" description="Helical" evidence="1">
    <location>
        <begin position="15"/>
        <end position="34"/>
    </location>
</feature>
<dbReference type="Proteomes" id="UP000749040">
    <property type="component" value="Unassembled WGS sequence"/>
</dbReference>
<comment type="caution">
    <text evidence="2">The sequence shown here is derived from an EMBL/GenBank/DDBJ whole genome shotgun (WGS) entry which is preliminary data.</text>
</comment>
<keyword evidence="1" id="KW-0472">Membrane</keyword>
<keyword evidence="1" id="KW-0812">Transmembrane</keyword>
<keyword evidence="1" id="KW-1133">Transmembrane helix</keyword>
<keyword evidence="3" id="KW-1185">Reference proteome</keyword>
<feature type="transmembrane region" description="Helical" evidence="1">
    <location>
        <begin position="100"/>
        <end position="119"/>
    </location>
</feature>
<accession>A0ABS2U129</accession>
<name>A0ABS2U129_9ACTN</name>